<dbReference type="GO" id="GO:0008199">
    <property type="term" value="F:ferric iron binding"/>
    <property type="evidence" value="ECO:0007669"/>
    <property type="project" value="InterPro"/>
</dbReference>
<evidence type="ECO:0000256" key="5">
    <source>
        <dbReference type="ARBA" id="ARBA00022525"/>
    </source>
</evidence>
<evidence type="ECO:0000256" key="4">
    <source>
        <dbReference type="ARBA" id="ARBA00022434"/>
    </source>
</evidence>
<keyword evidence="5" id="KW-0964">Secreted</keyword>
<dbReference type="GO" id="GO:0006826">
    <property type="term" value="P:iron ion transport"/>
    <property type="evidence" value="ECO:0007669"/>
    <property type="project" value="InterPro"/>
</dbReference>
<dbReference type="GO" id="GO:0006879">
    <property type="term" value="P:intracellular iron ion homeostasis"/>
    <property type="evidence" value="ECO:0007669"/>
    <property type="project" value="UniProtKB-KW"/>
</dbReference>
<dbReference type="GO" id="GO:0008198">
    <property type="term" value="F:ferrous iron binding"/>
    <property type="evidence" value="ECO:0007669"/>
    <property type="project" value="TreeGrafter"/>
</dbReference>
<evidence type="ECO:0000256" key="7">
    <source>
        <dbReference type="ARBA" id="ARBA00022729"/>
    </source>
</evidence>
<evidence type="ECO:0000256" key="9">
    <source>
        <dbReference type="ARBA" id="ARBA00023004"/>
    </source>
</evidence>
<evidence type="ECO:0000256" key="6">
    <source>
        <dbReference type="ARBA" id="ARBA00022723"/>
    </source>
</evidence>
<keyword evidence="10" id="KW-0333">Golgi apparatus</keyword>
<evidence type="ECO:0000256" key="2">
    <source>
        <dbReference type="ARBA" id="ARBA00004613"/>
    </source>
</evidence>
<dbReference type="PROSITE" id="PS51257">
    <property type="entry name" value="PROKAR_LIPOPROTEIN"/>
    <property type="match status" value="1"/>
</dbReference>
<dbReference type="AlphaFoldDB" id="Q5MGP3"/>
<comment type="subcellular location">
    <subcellularLocation>
        <location evidence="1">Golgi apparatus</location>
    </subcellularLocation>
    <subcellularLocation>
        <location evidence="2">Secreted</location>
    </subcellularLocation>
</comment>
<dbReference type="InterPro" id="IPR009040">
    <property type="entry name" value="Ferritin-like_diiron"/>
</dbReference>
<dbReference type="PANTHER" id="PTHR11431:SF43">
    <property type="entry name" value="FERRITIN"/>
    <property type="match status" value="1"/>
</dbReference>
<keyword evidence="4 16" id="KW-0409">Iron storage</keyword>
<dbReference type="CDD" id="cd01056">
    <property type="entry name" value="Euk_Ferritin"/>
    <property type="match status" value="1"/>
</dbReference>
<dbReference type="InterPro" id="IPR001519">
    <property type="entry name" value="Ferritin"/>
</dbReference>
<name>Q5MGP3_LONON</name>
<evidence type="ECO:0000256" key="3">
    <source>
        <dbReference type="ARBA" id="ARBA00007513"/>
    </source>
</evidence>
<comment type="function">
    <text evidence="13">Stores iron in a soluble, non-toxic, readily available form. Important for iron homeostasis. Iron is taken up in the ferrous form and deposited as ferric hydroxides after oxidation. Ferritin is composed of a heavy (H) chain which is responsible for the oxidation and uptake of ferrous iron, and a light (L) chain which facilitates the nucleation of the ferrihydrite iron core.</text>
</comment>
<feature type="chain" id="PRO_5004259092" description="Ferritin" evidence="17">
    <location>
        <begin position="21"/>
        <end position="226"/>
    </location>
</feature>
<dbReference type="PROSITE" id="PS50905">
    <property type="entry name" value="FERRITIN_LIKE"/>
    <property type="match status" value="1"/>
</dbReference>
<keyword evidence="9 15" id="KW-0408">Iron</keyword>
<dbReference type="InterPro" id="IPR012347">
    <property type="entry name" value="Ferritin-like"/>
</dbReference>
<evidence type="ECO:0000256" key="11">
    <source>
        <dbReference type="ARBA" id="ARBA00023157"/>
    </source>
</evidence>
<dbReference type="InterPro" id="IPR008331">
    <property type="entry name" value="Ferritin_DPS_dom"/>
</dbReference>
<comment type="catalytic activity">
    <reaction evidence="12 16">
        <text>4 Fe(2+) + O2 + 4 H(+) = 4 Fe(3+) + 2 H2O</text>
        <dbReference type="Rhea" id="RHEA:11148"/>
        <dbReference type="ChEBI" id="CHEBI:15377"/>
        <dbReference type="ChEBI" id="CHEBI:15378"/>
        <dbReference type="ChEBI" id="CHEBI:15379"/>
        <dbReference type="ChEBI" id="CHEBI:29033"/>
        <dbReference type="ChEBI" id="CHEBI:29034"/>
        <dbReference type="EC" id="1.16.3.1"/>
    </reaction>
</comment>
<evidence type="ECO:0000313" key="19">
    <source>
        <dbReference type="EMBL" id="AAV91357.1"/>
    </source>
</evidence>
<evidence type="ECO:0000256" key="17">
    <source>
        <dbReference type="SAM" id="SignalP"/>
    </source>
</evidence>
<evidence type="ECO:0000256" key="1">
    <source>
        <dbReference type="ARBA" id="ARBA00004555"/>
    </source>
</evidence>
<feature type="binding site" evidence="15">
    <location>
        <position position="52"/>
    </location>
    <ligand>
        <name>Fe cation</name>
        <dbReference type="ChEBI" id="CHEBI:24875"/>
        <label>1</label>
    </ligand>
</feature>
<sequence>MKALLFAVTGLLALCAPAMASSCHLKAVNINTEWKTMTEQCLKSMQDQIKMEVRASLQYLGMASHFSRDFVNRPGFAKLFFDAAGEEREHAMKLIEYLLMRGELVDKVTNLIDVRSTVRELTNELRKEWLNGTEALEHALVMESTVTKSIRQVIQNCENEPHFNDYHLVDYLSGDFLDEQYRGHRDLAGKATTLKKMYDSHAALGEFIFDKKLLGMDIYAAKVSSC</sequence>
<feature type="binding site" evidence="15">
    <location>
        <position position="143"/>
    </location>
    <ligand>
        <name>Fe cation</name>
        <dbReference type="ChEBI" id="CHEBI:24875"/>
        <label>1</label>
    </ligand>
</feature>
<dbReference type="FunFam" id="1.20.1260.10:FF:000017">
    <property type="entry name" value="Ferritin"/>
    <property type="match status" value="1"/>
</dbReference>
<comment type="subunit">
    <text evidence="14">Oligomer of 12 light (L) chains and 12 heavy (H) chains; L and H chains are disulfide-linked. The functional molecule forms a roughly spherical shell with a diameter of 12 nm and contains a central cavity into which the insoluble ferric iron core is deposited.</text>
</comment>
<comment type="similarity">
    <text evidence="3 16">Belongs to the ferritin family.</text>
</comment>
<dbReference type="Pfam" id="PF00210">
    <property type="entry name" value="Ferritin"/>
    <property type="match status" value="1"/>
</dbReference>
<evidence type="ECO:0000256" key="13">
    <source>
        <dbReference type="ARBA" id="ARBA00055931"/>
    </source>
</evidence>
<evidence type="ECO:0000256" key="16">
    <source>
        <dbReference type="RuleBase" id="RU361145"/>
    </source>
</evidence>
<feature type="binding site" evidence="15">
    <location>
        <position position="87"/>
    </location>
    <ligand>
        <name>Fe cation</name>
        <dbReference type="ChEBI" id="CHEBI:24875"/>
        <label>1</label>
    </ligand>
</feature>
<dbReference type="Gene3D" id="1.20.1260.10">
    <property type="match status" value="1"/>
</dbReference>
<evidence type="ECO:0000256" key="10">
    <source>
        <dbReference type="ARBA" id="ARBA00023034"/>
    </source>
</evidence>
<evidence type="ECO:0000256" key="14">
    <source>
        <dbReference type="ARBA" id="ARBA00063343"/>
    </source>
</evidence>
<keyword evidence="8 16" id="KW-0560">Oxidoreductase</keyword>
<evidence type="ECO:0000256" key="12">
    <source>
        <dbReference type="ARBA" id="ARBA00047990"/>
    </source>
</evidence>
<evidence type="ECO:0000259" key="18">
    <source>
        <dbReference type="PROSITE" id="PS50905"/>
    </source>
</evidence>
<keyword evidence="11" id="KW-1015">Disulfide bond</keyword>
<feature type="domain" description="Ferritin-like diiron" evidence="18">
    <location>
        <begin position="35"/>
        <end position="198"/>
    </location>
</feature>
<organism evidence="19">
    <name type="scientific">Lonomia obliqua</name>
    <name type="common">Moth</name>
    <dbReference type="NCBI Taxonomy" id="304329"/>
    <lineage>
        <taxon>Eukaryota</taxon>
        <taxon>Metazoa</taxon>
        <taxon>Ecdysozoa</taxon>
        <taxon>Arthropoda</taxon>
        <taxon>Hexapoda</taxon>
        <taxon>Insecta</taxon>
        <taxon>Pterygota</taxon>
        <taxon>Neoptera</taxon>
        <taxon>Endopterygota</taxon>
        <taxon>Lepidoptera</taxon>
        <taxon>Glossata</taxon>
        <taxon>Ditrysia</taxon>
        <taxon>Bombycoidea</taxon>
        <taxon>Saturniidae</taxon>
        <taxon>Hemileucinae</taxon>
        <taxon>Lonomia</taxon>
    </lineage>
</organism>
<keyword evidence="7 17" id="KW-0732">Signal</keyword>
<dbReference type="GO" id="GO:0005576">
    <property type="term" value="C:extracellular region"/>
    <property type="evidence" value="ECO:0007669"/>
    <property type="project" value="UniProtKB-SubCell"/>
</dbReference>
<keyword evidence="6 15" id="KW-0479">Metal-binding</keyword>
<feature type="signal peptide" evidence="17">
    <location>
        <begin position="1"/>
        <end position="20"/>
    </location>
</feature>
<dbReference type="EMBL" id="AY829743">
    <property type="protein sequence ID" value="AAV91357.1"/>
    <property type="molecule type" value="mRNA"/>
</dbReference>
<evidence type="ECO:0000256" key="15">
    <source>
        <dbReference type="PIRSR" id="PIRSR601519-1"/>
    </source>
</evidence>
<dbReference type="EC" id="1.16.3.1" evidence="16"/>
<dbReference type="GO" id="GO:0004322">
    <property type="term" value="F:ferroxidase activity"/>
    <property type="evidence" value="ECO:0007669"/>
    <property type="project" value="UniProtKB-EC"/>
</dbReference>
<accession>Q5MGP3</accession>
<protein>
    <recommendedName>
        <fullName evidence="16">Ferritin</fullName>
        <ecNumber evidence="16">1.16.3.1</ecNumber>
    </recommendedName>
</protein>
<reference evidence="19" key="1">
    <citation type="journal article" date="2005" name="Gene">
        <title>A catalog for the transcripts from the venomous structures of the caterpillar Lonomia obliqua: identification of the proteins potentially involved in the coagulation disorder and hemorrhagic syndrome.</title>
        <authorList>
            <person name="Veiga A.B.G."/>
            <person name="Ribeiro J.M.C."/>
            <person name="Guimaraes J.A."/>
            <person name="Francischetti I.M.B."/>
        </authorList>
    </citation>
    <scope>NUCLEOTIDE SEQUENCE</scope>
    <source>
        <tissue evidence="19">Tegument</tissue>
    </source>
</reference>
<dbReference type="InterPro" id="IPR009078">
    <property type="entry name" value="Ferritin-like_SF"/>
</dbReference>
<dbReference type="SUPFAM" id="SSF47240">
    <property type="entry name" value="Ferritin-like"/>
    <property type="match status" value="1"/>
</dbReference>
<feature type="binding site" evidence="15">
    <location>
        <position position="180"/>
    </location>
    <ligand>
        <name>Fe cation</name>
        <dbReference type="ChEBI" id="CHEBI:24875"/>
        <label>1</label>
    </ligand>
</feature>
<proteinExistence type="evidence at transcript level"/>
<dbReference type="GO" id="GO:0005794">
    <property type="term" value="C:Golgi apparatus"/>
    <property type="evidence" value="ECO:0007669"/>
    <property type="project" value="UniProtKB-SubCell"/>
</dbReference>
<evidence type="ECO:0000256" key="8">
    <source>
        <dbReference type="ARBA" id="ARBA00023002"/>
    </source>
</evidence>
<feature type="binding site" evidence="15">
    <location>
        <position position="90"/>
    </location>
    <ligand>
        <name>Fe cation</name>
        <dbReference type="ChEBI" id="CHEBI:24875"/>
        <label>1</label>
    </ligand>
</feature>
<dbReference type="PANTHER" id="PTHR11431">
    <property type="entry name" value="FERRITIN"/>
    <property type="match status" value="1"/>
</dbReference>